<sequence length="24" mass="2680">MASNSQTRIEVPLAGKWKRHLGIS</sequence>
<feature type="non-terminal residue" evidence="1">
    <location>
        <position position="24"/>
    </location>
</feature>
<reference evidence="1 2" key="1">
    <citation type="journal article" date="2018" name="Front. Plant Sci.">
        <title>Red Clover (Trifolium pratense) and Zigzag Clover (T. medium) - A Picture of Genomic Similarities and Differences.</title>
        <authorList>
            <person name="Dluhosova J."/>
            <person name="Istvanek J."/>
            <person name="Nedelnik J."/>
            <person name="Repkova J."/>
        </authorList>
    </citation>
    <scope>NUCLEOTIDE SEQUENCE [LARGE SCALE GENOMIC DNA]</scope>
    <source>
        <strain evidence="2">cv. 10/8</strain>
        <tissue evidence="1">Leaf</tissue>
    </source>
</reference>
<comment type="caution">
    <text evidence="1">The sequence shown here is derived from an EMBL/GenBank/DDBJ whole genome shotgun (WGS) entry which is preliminary data.</text>
</comment>
<dbReference type="AlphaFoldDB" id="A0A392SNJ6"/>
<evidence type="ECO:0000313" key="2">
    <source>
        <dbReference type="Proteomes" id="UP000265520"/>
    </source>
</evidence>
<dbReference type="EMBL" id="LXQA010402090">
    <property type="protein sequence ID" value="MCI49500.1"/>
    <property type="molecule type" value="Genomic_DNA"/>
</dbReference>
<dbReference type="Proteomes" id="UP000265520">
    <property type="component" value="Unassembled WGS sequence"/>
</dbReference>
<evidence type="ECO:0000313" key="1">
    <source>
        <dbReference type="EMBL" id="MCI49500.1"/>
    </source>
</evidence>
<proteinExistence type="predicted"/>
<accession>A0A392SNJ6</accession>
<protein>
    <submittedName>
        <fullName evidence="1">Uncharacterized protein</fullName>
    </submittedName>
</protein>
<organism evidence="1 2">
    <name type="scientific">Trifolium medium</name>
    <dbReference type="NCBI Taxonomy" id="97028"/>
    <lineage>
        <taxon>Eukaryota</taxon>
        <taxon>Viridiplantae</taxon>
        <taxon>Streptophyta</taxon>
        <taxon>Embryophyta</taxon>
        <taxon>Tracheophyta</taxon>
        <taxon>Spermatophyta</taxon>
        <taxon>Magnoliopsida</taxon>
        <taxon>eudicotyledons</taxon>
        <taxon>Gunneridae</taxon>
        <taxon>Pentapetalae</taxon>
        <taxon>rosids</taxon>
        <taxon>fabids</taxon>
        <taxon>Fabales</taxon>
        <taxon>Fabaceae</taxon>
        <taxon>Papilionoideae</taxon>
        <taxon>50 kb inversion clade</taxon>
        <taxon>NPAAA clade</taxon>
        <taxon>Hologalegina</taxon>
        <taxon>IRL clade</taxon>
        <taxon>Trifolieae</taxon>
        <taxon>Trifolium</taxon>
    </lineage>
</organism>
<keyword evidence="2" id="KW-1185">Reference proteome</keyword>
<name>A0A392SNJ6_9FABA</name>